<evidence type="ECO:0000256" key="1">
    <source>
        <dbReference type="ARBA" id="ARBA00001602"/>
    </source>
</evidence>
<comment type="catalytic activity">
    <reaction evidence="1 7">
        <text>L-glutamate = D-glutamate</text>
        <dbReference type="Rhea" id="RHEA:12813"/>
        <dbReference type="ChEBI" id="CHEBI:29985"/>
        <dbReference type="ChEBI" id="CHEBI:29986"/>
        <dbReference type="EC" id="5.1.1.3"/>
    </reaction>
</comment>
<dbReference type="RefSeq" id="WP_158337616.1">
    <property type="nucleotide sequence ID" value="NZ_CP034858.1"/>
</dbReference>
<evidence type="ECO:0000313" key="8">
    <source>
        <dbReference type="EMBL" id="QCI25175.1"/>
    </source>
</evidence>
<dbReference type="InterPro" id="IPR001920">
    <property type="entry name" value="Asp/Glu_race"/>
</dbReference>
<protein>
    <recommendedName>
        <fullName evidence="2 7">Glutamate racemase</fullName>
        <ecNumber evidence="2 7">5.1.1.3</ecNumber>
    </recommendedName>
</protein>
<dbReference type="Proteomes" id="UP000298688">
    <property type="component" value="Chromosome"/>
</dbReference>
<dbReference type="InterPro" id="IPR004391">
    <property type="entry name" value="Glu_race"/>
</dbReference>
<evidence type="ECO:0000256" key="5">
    <source>
        <dbReference type="ARBA" id="ARBA00023235"/>
    </source>
</evidence>
<dbReference type="EC" id="5.1.1.3" evidence="2 7"/>
<proteinExistence type="inferred from homology"/>
<dbReference type="HAMAP" id="MF_00258">
    <property type="entry name" value="Glu_racemase"/>
    <property type="match status" value="1"/>
</dbReference>
<dbReference type="GO" id="GO:0071555">
    <property type="term" value="P:cell wall organization"/>
    <property type="evidence" value="ECO:0007669"/>
    <property type="project" value="UniProtKB-KW"/>
</dbReference>
<comment type="pathway">
    <text evidence="7">Cell wall biogenesis; peptidoglycan biosynthesis.</text>
</comment>
<keyword evidence="4 7" id="KW-0573">Peptidoglycan synthesis</keyword>
<dbReference type="InterPro" id="IPR018187">
    <property type="entry name" value="Asp/Glu_racemase_AS_1"/>
</dbReference>
<evidence type="ECO:0000256" key="7">
    <source>
        <dbReference type="HAMAP-Rule" id="MF_00258"/>
    </source>
</evidence>
<keyword evidence="3 7" id="KW-0133">Cell shape</keyword>
<feature type="binding site" evidence="7">
    <location>
        <begin position="37"/>
        <end position="38"/>
    </location>
    <ligand>
        <name>substrate</name>
    </ligand>
</feature>
<accession>A0A4D6YK90</accession>
<feature type="active site" description="Proton donor/acceptor" evidence="7">
    <location>
        <position position="181"/>
    </location>
</feature>
<dbReference type="PROSITE" id="PS00923">
    <property type="entry name" value="ASP_GLU_RACEMASE_1"/>
    <property type="match status" value="1"/>
</dbReference>
<dbReference type="GO" id="GO:0008360">
    <property type="term" value="P:regulation of cell shape"/>
    <property type="evidence" value="ECO:0007669"/>
    <property type="project" value="UniProtKB-KW"/>
</dbReference>
<evidence type="ECO:0000256" key="4">
    <source>
        <dbReference type="ARBA" id="ARBA00022984"/>
    </source>
</evidence>
<dbReference type="Gene3D" id="3.40.50.1860">
    <property type="match status" value="2"/>
</dbReference>
<keyword evidence="5 7" id="KW-0413">Isomerase</keyword>
<dbReference type="PANTHER" id="PTHR21198">
    <property type="entry name" value="GLUTAMATE RACEMASE"/>
    <property type="match status" value="1"/>
</dbReference>
<dbReference type="PANTHER" id="PTHR21198:SF2">
    <property type="entry name" value="GLUTAMATE RACEMASE"/>
    <property type="match status" value="1"/>
</dbReference>
<dbReference type="AlphaFoldDB" id="A0A4D6YK90"/>
<dbReference type="PROSITE" id="PS00924">
    <property type="entry name" value="ASP_GLU_RACEMASE_2"/>
    <property type="match status" value="1"/>
</dbReference>
<reference evidence="8 9" key="1">
    <citation type="submission" date="2018-12" db="EMBL/GenBank/DDBJ databases">
        <authorList>
            <person name="Chong R.A."/>
        </authorList>
    </citation>
    <scope>NUCLEOTIDE SEQUENCE [LARGE SCALE GENOMIC DNA]</scope>
    <source>
        <strain evidence="8 9">Rpa</strain>
    </source>
</reference>
<dbReference type="InterPro" id="IPR015942">
    <property type="entry name" value="Asp/Glu/hydantoin_racemase"/>
</dbReference>
<dbReference type="SUPFAM" id="SSF53681">
    <property type="entry name" value="Aspartate/glutamate racemase"/>
    <property type="match status" value="2"/>
</dbReference>
<comment type="similarity">
    <text evidence="7">Belongs to the aspartate/glutamate racemases family.</text>
</comment>
<evidence type="ECO:0000256" key="6">
    <source>
        <dbReference type="ARBA" id="ARBA00023316"/>
    </source>
</evidence>
<dbReference type="GO" id="GO:0008881">
    <property type="term" value="F:glutamate racemase activity"/>
    <property type="evidence" value="ECO:0007669"/>
    <property type="project" value="UniProtKB-UniRule"/>
</dbReference>
<dbReference type="NCBIfam" id="TIGR00067">
    <property type="entry name" value="glut_race"/>
    <property type="match status" value="1"/>
</dbReference>
<comment type="function">
    <text evidence="7">Provides the (R)-glutamate required for cell wall biosynthesis.</text>
</comment>
<dbReference type="EMBL" id="CP034858">
    <property type="protein sequence ID" value="QCI25175.1"/>
    <property type="molecule type" value="Genomic_DNA"/>
</dbReference>
<feature type="binding site" evidence="7">
    <location>
        <begin position="182"/>
        <end position="183"/>
    </location>
    <ligand>
        <name>substrate</name>
    </ligand>
</feature>
<dbReference type="GO" id="GO:0009252">
    <property type="term" value="P:peptidoglycan biosynthetic process"/>
    <property type="evidence" value="ECO:0007669"/>
    <property type="project" value="UniProtKB-UniRule"/>
</dbReference>
<feature type="binding site" evidence="7">
    <location>
        <begin position="70"/>
        <end position="71"/>
    </location>
    <ligand>
        <name>substrate</name>
    </ligand>
</feature>
<reference evidence="8 9" key="2">
    <citation type="submission" date="2019-05" db="EMBL/GenBank/DDBJ databases">
        <title>Genome evolution of the obligate endosymbiont Buchnera aphidicola.</title>
        <authorList>
            <person name="Moran N.A."/>
        </authorList>
    </citation>
    <scope>NUCLEOTIDE SEQUENCE [LARGE SCALE GENOMIC DNA]</scope>
    <source>
        <strain evidence="8 9">Rpa</strain>
    </source>
</reference>
<dbReference type="Pfam" id="PF01177">
    <property type="entry name" value="Asp_Glu_race"/>
    <property type="match status" value="1"/>
</dbReference>
<sequence length="256" mass="29560">MLIIDSGIGGLSILNNIKKNFPNINYIYMLDNEAFPYGEKKEKFIVERSIKIINTIKKIYPIKKVIIACNTASTISLPILRKNFNIPIIGVLPILKPAIEIKKNKIVGLIATQATVNSSYIKKIIYKYSLKNTIKIIATNELAIIAEKKVRKLSVSNKKLKKIFQSWIALSIQPDTIILGCTHFSFLKQEIQEMFYKPINFIDSGDAIIKGIKKYFYQENIKKNVFLCSKYNKKIKQLLFFLKKYKFKKIQEINLN</sequence>
<evidence type="ECO:0000256" key="2">
    <source>
        <dbReference type="ARBA" id="ARBA00013090"/>
    </source>
</evidence>
<feature type="active site" description="Proton donor/acceptor" evidence="7">
    <location>
        <position position="69"/>
    </location>
</feature>
<dbReference type="InterPro" id="IPR033134">
    <property type="entry name" value="Asp/Glu_racemase_AS_2"/>
</dbReference>
<organism evidence="8 9">
    <name type="scientific">Buchnera aphidicola subsp. Rhopalosiphum padi</name>
    <dbReference type="NCBI Taxonomy" id="98793"/>
    <lineage>
        <taxon>Bacteria</taxon>
        <taxon>Pseudomonadati</taxon>
        <taxon>Pseudomonadota</taxon>
        <taxon>Gammaproteobacteria</taxon>
        <taxon>Enterobacterales</taxon>
        <taxon>Erwiniaceae</taxon>
        <taxon>Buchnera</taxon>
    </lineage>
</organism>
<dbReference type="OrthoDB" id="9801055at2"/>
<gene>
    <name evidence="7 8" type="primary">murI</name>
    <name evidence="8" type="ORF">D9V76_02855</name>
</gene>
<dbReference type="UniPathway" id="UPA00219"/>
<evidence type="ECO:0000256" key="3">
    <source>
        <dbReference type="ARBA" id="ARBA00022960"/>
    </source>
</evidence>
<evidence type="ECO:0000313" key="9">
    <source>
        <dbReference type="Proteomes" id="UP000298688"/>
    </source>
</evidence>
<keyword evidence="6 7" id="KW-0961">Cell wall biogenesis/degradation</keyword>
<feature type="binding site" evidence="7">
    <location>
        <begin position="5"/>
        <end position="6"/>
    </location>
    <ligand>
        <name>substrate</name>
    </ligand>
</feature>
<name>A0A4D6YK90_BUCRP</name>